<comment type="similarity">
    <text evidence="5">Belongs to the SAT4 family.</text>
</comment>
<evidence type="ECO:0000259" key="8">
    <source>
        <dbReference type="Pfam" id="PF20684"/>
    </source>
</evidence>
<evidence type="ECO:0000256" key="1">
    <source>
        <dbReference type="ARBA" id="ARBA00004141"/>
    </source>
</evidence>
<keyword evidence="2 7" id="KW-0812">Transmembrane</keyword>
<dbReference type="PANTHER" id="PTHR33048">
    <property type="entry name" value="PTH11-LIKE INTEGRAL MEMBRANE PROTEIN (AFU_ORTHOLOGUE AFUA_5G11245)"/>
    <property type="match status" value="1"/>
</dbReference>
<dbReference type="HOGENOM" id="CLU_028200_25_6_1"/>
<evidence type="ECO:0000256" key="4">
    <source>
        <dbReference type="ARBA" id="ARBA00023136"/>
    </source>
</evidence>
<dbReference type="Proteomes" id="UP000053259">
    <property type="component" value="Unassembled WGS sequence"/>
</dbReference>
<feature type="domain" description="Rhodopsin" evidence="8">
    <location>
        <begin position="44"/>
        <end position="287"/>
    </location>
</feature>
<evidence type="ECO:0000313" key="10">
    <source>
        <dbReference type="Proteomes" id="UP000053259"/>
    </source>
</evidence>
<feature type="transmembrane region" description="Helical" evidence="7">
    <location>
        <begin position="225"/>
        <end position="245"/>
    </location>
</feature>
<dbReference type="InParanoid" id="A0A0D1XRK3"/>
<keyword evidence="10" id="KW-1185">Reference proteome</keyword>
<evidence type="ECO:0000256" key="3">
    <source>
        <dbReference type="ARBA" id="ARBA00022989"/>
    </source>
</evidence>
<dbReference type="GO" id="GO:0016020">
    <property type="term" value="C:membrane"/>
    <property type="evidence" value="ECO:0007669"/>
    <property type="project" value="UniProtKB-SubCell"/>
</dbReference>
<evidence type="ECO:0000313" key="9">
    <source>
        <dbReference type="EMBL" id="KIW05321.1"/>
    </source>
</evidence>
<dbReference type="Pfam" id="PF20684">
    <property type="entry name" value="Fung_rhodopsin"/>
    <property type="match status" value="1"/>
</dbReference>
<dbReference type="OrthoDB" id="4525788at2759"/>
<evidence type="ECO:0000256" key="6">
    <source>
        <dbReference type="SAM" id="MobiDB-lite"/>
    </source>
</evidence>
<feature type="compositionally biased region" description="Basic and acidic residues" evidence="6">
    <location>
        <begin position="311"/>
        <end position="320"/>
    </location>
</feature>
<dbReference type="GeneID" id="27311816"/>
<evidence type="ECO:0000256" key="5">
    <source>
        <dbReference type="ARBA" id="ARBA00038359"/>
    </source>
</evidence>
<dbReference type="PANTHER" id="PTHR33048:SF129">
    <property type="entry name" value="INTEGRAL MEMBRANE PROTEIN-RELATED"/>
    <property type="match status" value="1"/>
</dbReference>
<dbReference type="InterPro" id="IPR049326">
    <property type="entry name" value="Rhodopsin_dom_fungi"/>
</dbReference>
<feature type="transmembrane region" description="Helical" evidence="7">
    <location>
        <begin position="60"/>
        <end position="78"/>
    </location>
</feature>
<evidence type="ECO:0000256" key="2">
    <source>
        <dbReference type="ARBA" id="ARBA00022692"/>
    </source>
</evidence>
<accession>A0A0D1XRK3</accession>
<dbReference type="STRING" id="253628.A0A0D1XRK3"/>
<organism evidence="9 10">
    <name type="scientific">Verruconis gallopava</name>
    <dbReference type="NCBI Taxonomy" id="253628"/>
    <lineage>
        <taxon>Eukaryota</taxon>
        <taxon>Fungi</taxon>
        <taxon>Dikarya</taxon>
        <taxon>Ascomycota</taxon>
        <taxon>Pezizomycotina</taxon>
        <taxon>Dothideomycetes</taxon>
        <taxon>Pleosporomycetidae</taxon>
        <taxon>Venturiales</taxon>
        <taxon>Sympoventuriaceae</taxon>
        <taxon>Verruconis</taxon>
    </lineage>
</organism>
<feature type="transmembrane region" description="Helical" evidence="7">
    <location>
        <begin position="110"/>
        <end position="130"/>
    </location>
</feature>
<dbReference type="AlphaFoldDB" id="A0A0D1XRK3"/>
<feature type="region of interest" description="Disordered" evidence="6">
    <location>
        <begin position="304"/>
        <end position="323"/>
    </location>
</feature>
<protein>
    <recommendedName>
        <fullName evidence="8">Rhodopsin domain-containing protein</fullName>
    </recommendedName>
</protein>
<name>A0A0D1XRK3_9PEZI</name>
<feature type="transmembrane region" description="Helical" evidence="7">
    <location>
        <begin position="26"/>
        <end position="48"/>
    </location>
</feature>
<dbReference type="VEuPathDB" id="FungiDB:PV09_03843"/>
<sequence length="427" mass="47935">MQLPSAEQLAQWPTPNYENPVRRGDALVIVDSVFLGFATLLVALRLYTRLAVRKWFGLDDIFIVLAYASTVALNAVMFEGLRHYGWDRHTWDVPLTWIQRSAHLAYVGKLLYIMAVSFTAFALIAFYYRLIAESGSSWFRIALHLTLAYNIAVSIGCDFFAEMFMCTPISFYWTIDGPPGAHCIPEPPVTFSSGCLKLFSDVLLTTLPLPLVFRLELRRRQRYMVAILFALGYVVTGAGAARVYFTYKSFFTDGDSIWWQYPTFICATIENDLGIICACAPTIRPLFPKFFGGPLSRVKGWISTHNPSSKSSRDVSEAKRTSNLSQLGSHIRSFGLSRSTETNHDTDDDIELVIQKNYDLGKDGNHSHRDVGFDFDLPEKESSKLGVQVNSTAAKPMSMVSISSGNESIHPFDPRLDVENQALRFAP</sequence>
<reference evidence="9 10" key="1">
    <citation type="submission" date="2015-01" db="EMBL/GenBank/DDBJ databases">
        <title>The Genome Sequence of Ochroconis gallopava CBS43764.</title>
        <authorList>
            <consortium name="The Broad Institute Genomics Platform"/>
            <person name="Cuomo C."/>
            <person name="de Hoog S."/>
            <person name="Gorbushina A."/>
            <person name="Stielow B."/>
            <person name="Teixiera M."/>
            <person name="Abouelleil A."/>
            <person name="Chapman S.B."/>
            <person name="Priest M."/>
            <person name="Young S.K."/>
            <person name="Wortman J."/>
            <person name="Nusbaum C."/>
            <person name="Birren B."/>
        </authorList>
    </citation>
    <scope>NUCLEOTIDE SEQUENCE [LARGE SCALE GENOMIC DNA]</scope>
    <source>
        <strain evidence="9 10">CBS 43764</strain>
    </source>
</reference>
<dbReference type="RefSeq" id="XP_016215190.1">
    <property type="nucleotide sequence ID" value="XM_016357101.1"/>
</dbReference>
<keyword evidence="3 7" id="KW-1133">Transmembrane helix</keyword>
<gene>
    <name evidence="9" type="ORF">PV09_03843</name>
</gene>
<keyword evidence="4 7" id="KW-0472">Membrane</keyword>
<comment type="subcellular location">
    <subcellularLocation>
        <location evidence="1">Membrane</location>
        <topology evidence="1">Multi-pass membrane protein</topology>
    </subcellularLocation>
</comment>
<evidence type="ECO:0000256" key="7">
    <source>
        <dbReference type="SAM" id="Phobius"/>
    </source>
</evidence>
<dbReference type="EMBL" id="KN847538">
    <property type="protein sequence ID" value="KIW05321.1"/>
    <property type="molecule type" value="Genomic_DNA"/>
</dbReference>
<proteinExistence type="inferred from homology"/>
<dbReference type="InterPro" id="IPR052337">
    <property type="entry name" value="SAT4-like"/>
</dbReference>